<accession>A0A1W1CCD3</accession>
<evidence type="ECO:0000313" key="1">
    <source>
        <dbReference type="EMBL" id="SFV63391.1"/>
    </source>
</evidence>
<dbReference type="EMBL" id="FPHC01000067">
    <property type="protein sequence ID" value="SFV63391.1"/>
    <property type="molecule type" value="Genomic_DNA"/>
</dbReference>
<gene>
    <name evidence="1" type="ORF">MNB_SV-6-611</name>
</gene>
<reference evidence="1" key="1">
    <citation type="submission" date="2016-10" db="EMBL/GenBank/DDBJ databases">
        <authorList>
            <person name="de Groot N.N."/>
        </authorList>
    </citation>
    <scope>NUCLEOTIDE SEQUENCE</scope>
</reference>
<name>A0A1W1CCD3_9ZZZZ</name>
<organism evidence="1">
    <name type="scientific">hydrothermal vent metagenome</name>
    <dbReference type="NCBI Taxonomy" id="652676"/>
    <lineage>
        <taxon>unclassified sequences</taxon>
        <taxon>metagenomes</taxon>
        <taxon>ecological metagenomes</taxon>
    </lineage>
</organism>
<dbReference type="AlphaFoldDB" id="A0A1W1CCD3"/>
<sequence length="76" mass="8909">MLSLVVVLSMVVVDYLRYDRESFVNSIDSVSSLTKISSPSISSSWYEPRFLYLDERENPIYPEMSRVDKMEFVYAK</sequence>
<protein>
    <submittedName>
        <fullName evidence="1">Uncharacterized protein</fullName>
    </submittedName>
</protein>
<proteinExistence type="predicted"/>